<dbReference type="AlphaFoldDB" id="A0A0C7QWL3"/>
<name>A0A0C7QWL3_PARSO</name>
<dbReference type="Gene3D" id="3.20.20.20">
    <property type="entry name" value="Dihydropteroate synthase-like"/>
    <property type="match status" value="1"/>
</dbReference>
<dbReference type="PANTHER" id="PTHR36214">
    <property type="match status" value="1"/>
</dbReference>
<dbReference type="NCBIfam" id="NF003376">
    <property type="entry name" value="PRK04452.1-2"/>
    <property type="match status" value="1"/>
</dbReference>
<dbReference type="Pfam" id="PF03599">
    <property type="entry name" value="CdhD"/>
    <property type="match status" value="1"/>
</dbReference>
<dbReference type="InterPro" id="IPR016041">
    <property type="entry name" value="Ac-CoA_synth_d_su_TIM-brl"/>
</dbReference>
<gene>
    <name evidence="2" type="primary">acsD</name>
    <name evidence="2" type="ORF">R28058_28441</name>
</gene>
<dbReference type="Proteomes" id="UP000049127">
    <property type="component" value="Unassembled WGS sequence"/>
</dbReference>
<dbReference type="InterPro" id="IPR011005">
    <property type="entry name" value="Dihydropteroate_synth-like_sf"/>
</dbReference>
<dbReference type="OrthoDB" id="148113at2"/>
<dbReference type="PANTHER" id="PTHR36214:SF5">
    <property type="entry name" value="ACETYL-COA DECARBONYLASE_SYNTHASE COMPLEX SUBUNIT DELTA"/>
    <property type="match status" value="1"/>
</dbReference>
<dbReference type="InterPro" id="IPR051069">
    <property type="entry name" value="ACDS_complex_subunit"/>
</dbReference>
<evidence type="ECO:0000259" key="1">
    <source>
        <dbReference type="Pfam" id="PF03599"/>
    </source>
</evidence>
<protein>
    <submittedName>
        <fullName evidence="2">Acetyl-CoA decarbonylase/synthase complex subunit delta</fullName>
    </submittedName>
</protein>
<dbReference type="EMBL" id="CEKZ01000023">
    <property type="protein sequence ID" value="CEQ05127.1"/>
    <property type="molecule type" value="Genomic_DNA"/>
</dbReference>
<dbReference type="SUPFAM" id="SSF51717">
    <property type="entry name" value="Dihydropteroate synthetase-like"/>
    <property type="match status" value="1"/>
</dbReference>
<proteinExistence type="predicted"/>
<organism evidence="2 3">
    <name type="scientific">Paraclostridium sordellii</name>
    <name type="common">Clostridium sordellii</name>
    <dbReference type="NCBI Taxonomy" id="1505"/>
    <lineage>
        <taxon>Bacteria</taxon>
        <taxon>Bacillati</taxon>
        <taxon>Bacillota</taxon>
        <taxon>Clostridia</taxon>
        <taxon>Peptostreptococcales</taxon>
        <taxon>Peptostreptococcaceae</taxon>
        <taxon>Paraclostridium</taxon>
    </lineage>
</organism>
<sequence>MAFKMSVQKYSGKISEVEIGSGESCIKLGGENTLPFYGFDGECGNSKKIGVEILDIYPENWTQEIKDIYKDVAMDCIKWAKYIEENIKPDFICLKFEGADPNGLDKSPEECANIAKELASNTSLPIVIAGTGNFEKDARLFEKVAQSIDGYNCLFMSATEENYKGIGAAAGMAYNHKVGAESSVDINLAKQLNVLLTQLGVKQENIVMNVGCSAVGYGYEYVASTMDRIRLAALGQNDKTLQMPIITPVCFETWNVKESIASIEDEPTWGCPEDRGIAMEISTAASALAGGANAVILRHPKSVETIKSLVNELA</sequence>
<evidence type="ECO:0000313" key="2">
    <source>
        <dbReference type="EMBL" id="CEQ05127.1"/>
    </source>
</evidence>
<reference evidence="2 3" key="1">
    <citation type="submission" date="2015-01" db="EMBL/GenBank/DDBJ databases">
        <authorList>
            <person name="Aslett A.Martin."/>
            <person name="De Silva Nishadi"/>
        </authorList>
    </citation>
    <scope>NUCLEOTIDE SEQUENCE [LARGE SCALE GENOMIC DNA]</scope>
    <source>
        <strain evidence="2 3">R28058</strain>
    </source>
</reference>
<accession>A0A0C7QWL3</accession>
<feature type="domain" description="CO dehydrogenase/acetyl-CoA synthase delta subunit TIM barrel" evidence="1">
    <location>
        <begin position="16"/>
        <end position="258"/>
    </location>
</feature>
<dbReference type="RefSeq" id="WP_055337359.1">
    <property type="nucleotide sequence ID" value="NZ_CDNF01000032.1"/>
</dbReference>
<dbReference type="NCBIfam" id="NF040759">
    <property type="entry name" value="WLP_AcsD"/>
    <property type="match status" value="1"/>
</dbReference>
<evidence type="ECO:0000313" key="3">
    <source>
        <dbReference type="Proteomes" id="UP000049127"/>
    </source>
</evidence>